<name>A0A9D1MHF4_9FIRM</name>
<organism evidence="9 10">
    <name type="scientific">Candidatus Stercoripulliclostridium merdigallinarum</name>
    <dbReference type="NCBI Taxonomy" id="2840951"/>
    <lineage>
        <taxon>Bacteria</taxon>
        <taxon>Bacillati</taxon>
        <taxon>Bacillota</taxon>
        <taxon>Clostridia</taxon>
        <taxon>Eubacteriales</taxon>
        <taxon>Candidatus Stercoripulliclostridium</taxon>
    </lineage>
</organism>
<dbReference type="PRINTS" id="PR00738">
    <property type="entry name" value="GLHYDRLASE20"/>
</dbReference>
<dbReference type="InterPro" id="IPR025705">
    <property type="entry name" value="Beta_hexosaminidase_sua/sub"/>
</dbReference>
<dbReference type="SUPFAM" id="SSF51445">
    <property type="entry name" value="(Trans)glycosidases"/>
    <property type="match status" value="1"/>
</dbReference>
<gene>
    <name evidence="9" type="ORF">IAB05_04265</name>
</gene>
<dbReference type="SUPFAM" id="SSF55545">
    <property type="entry name" value="beta-N-acetylhexosaminidase-like domain"/>
    <property type="match status" value="1"/>
</dbReference>
<evidence type="ECO:0000259" key="7">
    <source>
        <dbReference type="Pfam" id="PF00728"/>
    </source>
</evidence>
<keyword evidence="4" id="KW-0378">Hydrolase</keyword>
<dbReference type="GO" id="GO:0030203">
    <property type="term" value="P:glycosaminoglycan metabolic process"/>
    <property type="evidence" value="ECO:0007669"/>
    <property type="project" value="TreeGrafter"/>
</dbReference>
<dbReference type="InterPro" id="IPR015883">
    <property type="entry name" value="Glyco_hydro_20_cat"/>
</dbReference>
<dbReference type="EMBL" id="DVNF01000126">
    <property type="protein sequence ID" value="HIU60583.1"/>
    <property type="molecule type" value="Genomic_DNA"/>
</dbReference>
<evidence type="ECO:0000313" key="10">
    <source>
        <dbReference type="Proteomes" id="UP000824094"/>
    </source>
</evidence>
<keyword evidence="5" id="KW-0326">Glycosidase</keyword>
<feature type="active site" description="Proton donor" evidence="6">
    <location>
        <position position="257"/>
    </location>
</feature>
<dbReference type="PIRSF" id="PIRSF001093">
    <property type="entry name" value="B-hxosamndse_ab_euk"/>
    <property type="match status" value="1"/>
</dbReference>
<evidence type="ECO:0000256" key="6">
    <source>
        <dbReference type="PIRSR" id="PIRSR625705-1"/>
    </source>
</evidence>
<dbReference type="Proteomes" id="UP000824094">
    <property type="component" value="Unassembled WGS sequence"/>
</dbReference>
<dbReference type="Pfam" id="PF02838">
    <property type="entry name" value="Glyco_hydro_20b"/>
    <property type="match status" value="1"/>
</dbReference>
<evidence type="ECO:0000256" key="1">
    <source>
        <dbReference type="ARBA" id="ARBA00001231"/>
    </source>
</evidence>
<evidence type="ECO:0000259" key="8">
    <source>
        <dbReference type="Pfam" id="PF02838"/>
    </source>
</evidence>
<dbReference type="AlphaFoldDB" id="A0A9D1MHF4"/>
<dbReference type="InterPro" id="IPR017853">
    <property type="entry name" value="GH"/>
</dbReference>
<reference evidence="9" key="2">
    <citation type="journal article" date="2021" name="PeerJ">
        <title>Extensive microbial diversity within the chicken gut microbiome revealed by metagenomics and culture.</title>
        <authorList>
            <person name="Gilroy R."/>
            <person name="Ravi A."/>
            <person name="Getino M."/>
            <person name="Pursley I."/>
            <person name="Horton D.L."/>
            <person name="Alikhan N.F."/>
            <person name="Baker D."/>
            <person name="Gharbi K."/>
            <person name="Hall N."/>
            <person name="Watson M."/>
            <person name="Adriaenssens E.M."/>
            <person name="Foster-Nyarko E."/>
            <person name="Jarju S."/>
            <person name="Secka A."/>
            <person name="Antonio M."/>
            <person name="Oren A."/>
            <person name="Chaudhuri R.R."/>
            <person name="La Ragione R."/>
            <person name="Hildebrand F."/>
            <person name="Pallen M.J."/>
        </authorList>
    </citation>
    <scope>NUCLEOTIDE SEQUENCE</scope>
    <source>
        <strain evidence="9">18911</strain>
    </source>
</reference>
<feature type="domain" description="Beta-hexosaminidase bacterial type N-terminal" evidence="8">
    <location>
        <begin position="24"/>
        <end position="86"/>
    </location>
</feature>
<dbReference type="CDD" id="cd06563">
    <property type="entry name" value="GH20_chitobiase-like"/>
    <property type="match status" value="1"/>
</dbReference>
<reference evidence="9" key="1">
    <citation type="submission" date="2020-10" db="EMBL/GenBank/DDBJ databases">
        <authorList>
            <person name="Gilroy R."/>
        </authorList>
    </citation>
    <scope>NUCLEOTIDE SEQUENCE</scope>
    <source>
        <strain evidence="9">18911</strain>
    </source>
</reference>
<sequence length="497" mass="56234">MLKLIPYPKQVTEGEGTVKTATDEFGAPKYERVYDEGMAAENYELTVTDNGAKIRAGSQSGFIYGETTLNLLTSSAEPIAATRICDGPKWAWRGYMLDVSRYFFSVDDVKKQIDFMAVLKLNVLHLHLTDDQGWRVEIKKYPRLTEVGAWRRRTLFRLKRHGGYYTQEELKEIVSYAHANGIKVVPEIEFPGHFTAVIAAYPELGCYGKGVKVAENFGVKYDVACLGNPQVMQFVKDVLSELFPIFTDEYYHIGGDEVLYQRYELCPKCRKAKEEAGAKSWAELQARFVNEIAAFLNENGKRTITWNEAVPSGKVDKSIIWQYWQGGLDESALATEINAGRQVIISSRCPYYLDLPYATNTLRAIAEYRDVPQGADPEKVLGLEFALWTELVPDQRNAEKKMFPRLALMAEKAWRGEVADDFPVRYTEIAEKLIALGADIPEKLKMPPKGIAAVIDKIWFNRSQLYWGAITNLIGNIKATVAAKKQNREMEDGKKDV</sequence>
<dbReference type="GO" id="GO:0005975">
    <property type="term" value="P:carbohydrate metabolic process"/>
    <property type="evidence" value="ECO:0007669"/>
    <property type="project" value="InterPro"/>
</dbReference>
<dbReference type="EC" id="3.2.1.52" evidence="3"/>
<evidence type="ECO:0000313" key="9">
    <source>
        <dbReference type="EMBL" id="HIU60583.1"/>
    </source>
</evidence>
<evidence type="ECO:0000256" key="4">
    <source>
        <dbReference type="ARBA" id="ARBA00022801"/>
    </source>
</evidence>
<accession>A0A9D1MHF4</accession>
<dbReference type="Pfam" id="PF00728">
    <property type="entry name" value="Glyco_hydro_20"/>
    <property type="match status" value="1"/>
</dbReference>
<dbReference type="PANTHER" id="PTHR22600">
    <property type="entry name" value="BETA-HEXOSAMINIDASE"/>
    <property type="match status" value="1"/>
</dbReference>
<dbReference type="InterPro" id="IPR029018">
    <property type="entry name" value="Hex-like_dom2"/>
</dbReference>
<protein>
    <recommendedName>
        <fullName evidence="3">beta-N-acetylhexosaminidase</fullName>
        <ecNumber evidence="3">3.2.1.52</ecNumber>
    </recommendedName>
</protein>
<dbReference type="PANTHER" id="PTHR22600:SF57">
    <property type="entry name" value="BETA-N-ACETYLHEXOSAMINIDASE"/>
    <property type="match status" value="1"/>
</dbReference>
<feature type="domain" description="Glycoside hydrolase family 20 catalytic" evidence="7">
    <location>
        <begin position="91"/>
        <end position="416"/>
    </location>
</feature>
<evidence type="ECO:0000256" key="2">
    <source>
        <dbReference type="ARBA" id="ARBA00006285"/>
    </source>
</evidence>
<comment type="similarity">
    <text evidence="2">Belongs to the glycosyl hydrolase 20 family.</text>
</comment>
<proteinExistence type="inferred from homology"/>
<dbReference type="GO" id="GO:0016020">
    <property type="term" value="C:membrane"/>
    <property type="evidence" value="ECO:0007669"/>
    <property type="project" value="TreeGrafter"/>
</dbReference>
<dbReference type="Gene3D" id="3.30.379.10">
    <property type="entry name" value="Chitobiase/beta-hexosaminidase domain 2-like"/>
    <property type="match status" value="1"/>
</dbReference>
<evidence type="ECO:0000256" key="3">
    <source>
        <dbReference type="ARBA" id="ARBA00012663"/>
    </source>
</evidence>
<comment type="caution">
    <text evidence="9">The sequence shown here is derived from an EMBL/GenBank/DDBJ whole genome shotgun (WGS) entry which is preliminary data.</text>
</comment>
<dbReference type="InterPro" id="IPR015882">
    <property type="entry name" value="HEX_bac_N"/>
</dbReference>
<comment type="catalytic activity">
    <reaction evidence="1">
        <text>Hydrolysis of terminal non-reducing N-acetyl-D-hexosamine residues in N-acetyl-beta-D-hexosaminides.</text>
        <dbReference type="EC" id="3.2.1.52"/>
    </reaction>
</comment>
<dbReference type="Gene3D" id="3.20.20.80">
    <property type="entry name" value="Glycosidases"/>
    <property type="match status" value="1"/>
</dbReference>
<dbReference type="GO" id="GO:0004563">
    <property type="term" value="F:beta-N-acetylhexosaminidase activity"/>
    <property type="evidence" value="ECO:0007669"/>
    <property type="project" value="UniProtKB-EC"/>
</dbReference>
<evidence type="ECO:0000256" key="5">
    <source>
        <dbReference type="ARBA" id="ARBA00023295"/>
    </source>
</evidence>